<reference evidence="2" key="1">
    <citation type="journal article" date="2020" name="mSystems">
        <title>Genome- and Community-Level Interaction Insights into Carbon Utilization and Element Cycling Functions of Hydrothermarchaeota in Hydrothermal Sediment.</title>
        <authorList>
            <person name="Zhou Z."/>
            <person name="Liu Y."/>
            <person name="Xu W."/>
            <person name="Pan J."/>
            <person name="Luo Z.H."/>
            <person name="Li M."/>
        </authorList>
    </citation>
    <scope>NUCLEOTIDE SEQUENCE [LARGE SCALE GENOMIC DNA]</scope>
    <source>
        <strain evidence="2">SpSt-1019</strain>
    </source>
</reference>
<dbReference type="EMBL" id="DRUY01000098">
    <property type="protein sequence ID" value="HHI65476.1"/>
    <property type="molecule type" value="Genomic_DNA"/>
</dbReference>
<comment type="caution">
    <text evidence="2">The sequence shown here is derived from an EMBL/GenBank/DDBJ whole genome shotgun (WGS) entry which is preliminary data.</text>
</comment>
<proteinExistence type="predicted"/>
<evidence type="ECO:0000259" key="1">
    <source>
        <dbReference type="Pfam" id="PF08242"/>
    </source>
</evidence>
<dbReference type="CDD" id="cd02440">
    <property type="entry name" value="AdoMet_MTases"/>
    <property type="match status" value="1"/>
</dbReference>
<feature type="domain" description="Methyltransferase type 12" evidence="1">
    <location>
        <begin position="42"/>
        <end position="132"/>
    </location>
</feature>
<keyword evidence="2" id="KW-0489">Methyltransferase</keyword>
<organism evidence="2">
    <name type="scientific">Thermodesulfobium narugense</name>
    <dbReference type="NCBI Taxonomy" id="184064"/>
    <lineage>
        <taxon>Bacteria</taxon>
        <taxon>Pseudomonadati</taxon>
        <taxon>Thermodesulfobiota</taxon>
        <taxon>Thermodesulfobiia</taxon>
        <taxon>Thermodesulfobiales</taxon>
        <taxon>Thermodesulfobiaceae</taxon>
        <taxon>Thermodesulfobium</taxon>
    </lineage>
</organism>
<name>A0A7C5KB30_9BACT</name>
<dbReference type="GO" id="GO:0032259">
    <property type="term" value="P:methylation"/>
    <property type="evidence" value="ECO:0007669"/>
    <property type="project" value="UniProtKB-KW"/>
</dbReference>
<dbReference type="PANTHER" id="PTHR43861">
    <property type="entry name" value="TRANS-ACONITATE 2-METHYLTRANSFERASE-RELATED"/>
    <property type="match status" value="1"/>
</dbReference>
<dbReference type="Gene3D" id="3.40.50.150">
    <property type="entry name" value="Vaccinia Virus protein VP39"/>
    <property type="match status" value="1"/>
</dbReference>
<dbReference type="AlphaFoldDB" id="A0A7C5KB30"/>
<protein>
    <submittedName>
        <fullName evidence="2">Class I SAM-dependent methyltransferase</fullName>
    </submittedName>
</protein>
<dbReference type="Pfam" id="PF08242">
    <property type="entry name" value="Methyltransf_12"/>
    <property type="match status" value="1"/>
</dbReference>
<accession>A0A7C5KB30</accession>
<evidence type="ECO:0000313" key="2">
    <source>
        <dbReference type="EMBL" id="HHI65476.1"/>
    </source>
</evidence>
<dbReference type="SUPFAM" id="SSF53335">
    <property type="entry name" value="S-adenosyl-L-methionine-dependent methyltransferases"/>
    <property type="match status" value="1"/>
</dbReference>
<gene>
    <name evidence="2" type="ORF">ENL70_02880</name>
</gene>
<dbReference type="GO" id="GO:0008168">
    <property type="term" value="F:methyltransferase activity"/>
    <property type="evidence" value="ECO:0007669"/>
    <property type="project" value="UniProtKB-KW"/>
</dbReference>
<keyword evidence="2" id="KW-0808">Transferase</keyword>
<dbReference type="InterPro" id="IPR029063">
    <property type="entry name" value="SAM-dependent_MTases_sf"/>
</dbReference>
<sequence>MNIVDFFDRLSDEWDSIFSRGDIDVLEGGLNLINWNSFTRVLEVGCATGIETGFILKRLKHNAQLYAIDISSKMIEKAIERIDDPRFSANIINFFDVDGVFDLILMINVLPHLGNLEDVFKKSSSLLDRQGELLILHNSSREHINRVHSKKAEVKDHVLLSVEIVQAIASSKGFSILHTKDDDKGYILHLQKFTQEIS</sequence>
<dbReference type="InterPro" id="IPR013217">
    <property type="entry name" value="Methyltransf_12"/>
</dbReference>